<dbReference type="InterPro" id="IPR004843">
    <property type="entry name" value="Calcineurin-like_PHP"/>
</dbReference>
<dbReference type="InterPro" id="IPR029052">
    <property type="entry name" value="Metallo-depent_PP-like"/>
</dbReference>
<keyword evidence="3" id="KW-0472">Membrane</keyword>
<organism evidence="5 6">
    <name type="scientific">Candidatus Uhrbacteria bacterium RIFCSPLOWO2_01_FULL_47_24</name>
    <dbReference type="NCBI Taxonomy" id="1802401"/>
    <lineage>
        <taxon>Bacteria</taxon>
        <taxon>Candidatus Uhriibacteriota</taxon>
    </lineage>
</organism>
<dbReference type="Gene3D" id="3.60.21.10">
    <property type="match status" value="1"/>
</dbReference>
<evidence type="ECO:0000256" key="2">
    <source>
        <dbReference type="ARBA" id="ARBA00022801"/>
    </source>
</evidence>
<gene>
    <name evidence="5" type="ORF">A3B21_02430</name>
</gene>
<name>A0A1F7UPK1_9BACT</name>
<dbReference type="InterPro" id="IPR051158">
    <property type="entry name" value="Metallophosphoesterase_sf"/>
</dbReference>
<dbReference type="AlphaFoldDB" id="A0A1F7UPK1"/>
<comment type="caution">
    <text evidence="5">The sequence shown here is derived from an EMBL/GenBank/DDBJ whole genome shotgun (WGS) entry which is preliminary data.</text>
</comment>
<feature type="transmembrane region" description="Helical" evidence="3">
    <location>
        <begin position="6"/>
        <end position="25"/>
    </location>
</feature>
<accession>A0A1F7UPK1</accession>
<dbReference type="Proteomes" id="UP000176897">
    <property type="component" value="Unassembled WGS sequence"/>
</dbReference>
<evidence type="ECO:0000256" key="3">
    <source>
        <dbReference type="SAM" id="Phobius"/>
    </source>
</evidence>
<keyword evidence="1" id="KW-0479">Metal-binding</keyword>
<reference evidence="5 6" key="1">
    <citation type="journal article" date="2016" name="Nat. Commun.">
        <title>Thousands of microbial genomes shed light on interconnected biogeochemical processes in an aquifer system.</title>
        <authorList>
            <person name="Anantharaman K."/>
            <person name="Brown C.T."/>
            <person name="Hug L.A."/>
            <person name="Sharon I."/>
            <person name="Castelle C.J."/>
            <person name="Probst A.J."/>
            <person name="Thomas B.C."/>
            <person name="Singh A."/>
            <person name="Wilkins M.J."/>
            <person name="Karaoz U."/>
            <person name="Brodie E.L."/>
            <person name="Williams K.H."/>
            <person name="Hubbard S.S."/>
            <person name="Banfield J.F."/>
        </authorList>
    </citation>
    <scope>NUCLEOTIDE SEQUENCE [LARGE SCALE GENOMIC DNA]</scope>
</reference>
<protein>
    <recommendedName>
        <fullName evidence="4">Calcineurin-like phosphoesterase domain-containing protein</fullName>
    </recommendedName>
</protein>
<sequence length="347" mass="38936">MNLFFDSIIILYLIAALTFAVAIFCDRKVPNKWEYKHPRITLAVFIFLCSSALVVFWGSFIEPRIITINRVSIDLPNFEPTQPVRVALISDVHVGTYKKDGWVRRVSNRIITEHPDLVLMAGDMIVDKPEHAQYLSGFRLLTTDYPVYAVLGDHDYHVRKNPRFSIEESTAQVVNDTLTSAGMHVLRNEAREINIGCTGLSPGRERTKPCNFWLVGLDDWLAGKTDFATAVSVTKPPINGNLVTTPFIILVHNPDFILDPQSKNADLILSGNTHGGQIRIPLLGPAPRLPSELPRSFDEGLFNLQYTEALPPENRRQGLLFITSGISESGPRARLFNPPEIVLLELR</sequence>
<dbReference type="GO" id="GO:0009245">
    <property type="term" value="P:lipid A biosynthetic process"/>
    <property type="evidence" value="ECO:0007669"/>
    <property type="project" value="TreeGrafter"/>
</dbReference>
<dbReference type="GO" id="GO:0008758">
    <property type="term" value="F:UDP-2,3-diacylglucosamine hydrolase activity"/>
    <property type="evidence" value="ECO:0007669"/>
    <property type="project" value="TreeGrafter"/>
</dbReference>
<dbReference type="SUPFAM" id="SSF56300">
    <property type="entry name" value="Metallo-dependent phosphatases"/>
    <property type="match status" value="1"/>
</dbReference>
<evidence type="ECO:0000256" key="1">
    <source>
        <dbReference type="ARBA" id="ARBA00022723"/>
    </source>
</evidence>
<keyword evidence="3" id="KW-0812">Transmembrane</keyword>
<keyword evidence="3" id="KW-1133">Transmembrane helix</keyword>
<evidence type="ECO:0000259" key="4">
    <source>
        <dbReference type="Pfam" id="PF00149"/>
    </source>
</evidence>
<evidence type="ECO:0000313" key="5">
    <source>
        <dbReference type="EMBL" id="OGL80202.1"/>
    </source>
</evidence>
<feature type="transmembrane region" description="Helical" evidence="3">
    <location>
        <begin position="37"/>
        <end position="60"/>
    </location>
</feature>
<dbReference type="GO" id="GO:0046872">
    <property type="term" value="F:metal ion binding"/>
    <property type="evidence" value="ECO:0007669"/>
    <property type="project" value="UniProtKB-KW"/>
</dbReference>
<dbReference type="PANTHER" id="PTHR31302:SF31">
    <property type="entry name" value="PHOSPHODIESTERASE YAEI"/>
    <property type="match status" value="1"/>
</dbReference>
<dbReference type="EMBL" id="MGEJ01000014">
    <property type="protein sequence ID" value="OGL80202.1"/>
    <property type="molecule type" value="Genomic_DNA"/>
</dbReference>
<dbReference type="PANTHER" id="PTHR31302">
    <property type="entry name" value="TRANSMEMBRANE PROTEIN WITH METALLOPHOSPHOESTERASE DOMAIN-RELATED"/>
    <property type="match status" value="1"/>
</dbReference>
<feature type="domain" description="Calcineurin-like phosphoesterase" evidence="4">
    <location>
        <begin position="85"/>
        <end position="274"/>
    </location>
</feature>
<dbReference type="GO" id="GO:0016020">
    <property type="term" value="C:membrane"/>
    <property type="evidence" value="ECO:0007669"/>
    <property type="project" value="GOC"/>
</dbReference>
<evidence type="ECO:0000313" key="6">
    <source>
        <dbReference type="Proteomes" id="UP000176897"/>
    </source>
</evidence>
<dbReference type="Pfam" id="PF00149">
    <property type="entry name" value="Metallophos"/>
    <property type="match status" value="1"/>
</dbReference>
<keyword evidence="2" id="KW-0378">Hydrolase</keyword>
<proteinExistence type="predicted"/>